<dbReference type="PROSITE" id="PS50846">
    <property type="entry name" value="HMA_2"/>
    <property type="match status" value="1"/>
</dbReference>
<dbReference type="InterPro" id="IPR017969">
    <property type="entry name" value="Heavy-metal-associated_CS"/>
</dbReference>
<dbReference type="RefSeq" id="WP_178906361.1">
    <property type="nucleotide sequence ID" value="NZ_JAEEGB010000008.1"/>
</dbReference>
<dbReference type="EMBL" id="JAEEGB010000008">
    <property type="protein sequence ID" value="MBI6872758.1"/>
    <property type="molecule type" value="Genomic_DNA"/>
</dbReference>
<dbReference type="FunFam" id="3.30.70.100:FF:000001">
    <property type="entry name" value="ATPase copper transporting beta"/>
    <property type="match status" value="1"/>
</dbReference>
<dbReference type="Pfam" id="PF00403">
    <property type="entry name" value="HMA"/>
    <property type="match status" value="1"/>
</dbReference>
<evidence type="ECO:0000256" key="1">
    <source>
        <dbReference type="ARBA" id="ARBA00022723"/>
    </source>
</evidence>
<evidence type="ECO:0000313" key="3">
    <source>
        <dbReference type="EMBL" id="MBI6872758.1"/>
    </source>
</evidence>
<feature type="domain" description="HMA" evidence="2">
    <location>
        <begin position="1"/>
        <end position="66"/>
    </location>
</feature>
<dbReference type="PROSITE" id="PS01047">
    <property type="entry name" value="HMA_1"/>
    <property type="match status" value="1"/>
</dbReference>
<name>A0A934M4M8_9CLOT</name>
<evidence type="ECO:0000313" key="4">
    <source>
        <dbReference type="Proteomes" id="UP000622687"/>
    </source>
</evidence>
<accession>A0A934M4M8</accession>
<comment type="caution">
    <text evidence="3">The sequence shown here is derived from an EMBL/GenBank/DDBJ whole genome shotgun (WGS) entry which is preliminary data.</text>
</comment>
<reference evidence="3" key="1">
    <citation type="submission" date="2020-12" db="EMBL/GenBank/DDBJ databases">
        <title>Clostridium thailandense sp. nov., a novel acetogenic bacterium isolated from peat land soil in Thailand.</title>
        <authorList>
            <person name="Chaikitkaew S."/>
            <person name="Birkeland N.K."/>
        </authorList>
    </citation>
    <scope>NUCLEOTIDE SEQUENCE</scope>
    <source>
        <strain evidence="3">DSM 17425</strain>
    </source>
</reference>
<organism evidence="3 4">
    <name type="scientific">Clostridium aciditolerans</name>
    <dbReference type="NCBI Taxonomy" id="339861"/>
    <lineage>
        <taxon>Bacteria</taxon>
        <taxon>Bacillati</taxon>
        <taxon>Bacillota</taxon>
        <taxon>Clostridia</taxon>
        <taxon>Eubacteriales</taxon>
        <taxon>Clostridiaceae</taxon>
        <taxon>Clostridium</taxon>
    </lineage>
</organism>
<protein>
    <submittedName>
        <fullName evidence="3">Heavy-metal-associated domain-containing protein</fullName>
    </submittedName>
</protein>
<dbReference type="GO" id="GO:0005507">
    <property type="term" value="F:copper ion binding"/>
    <property type="evidence" value="ECO:0007669"/>
    <property type="project" value="InterPro"/>
</dbReference>
<dbReference type="Proteomes" id="UP000622687">
    <property type="component" value="Unassembled WGS sequence"/>
</dbReference>
<dbReference type="SUPFAM" id="SSF55008">
    <property type="entry name" value="HMA, heavy metal-associated domain"/>
    <property type="match status" value="1"/>
</dbReference>
<dbReference type="InterPro" id="IPR000428">
    <property type="entry name" value="Cu-bd"/>
</dbReference>
<gene>
    <name evidence="3" type="ORF">I6U51_08530</name>
</gene>
<dbReference type="GO" id="GO:0006825">
    <property type="term" value="P:copper ion transport"/>
    <property type="evidence" value="ECO:0007669"/>
    <property type="project" value="InterPro"/>
</dbReference>
<keyword evidence="1" id="KW-0479">Metal-binding</keyword>
<dbReference type="Gene3D" id="3.30.70.100">
    <property type="match status" value="1"/>
</dbReference>
<dbReference type="PRINTS" id="PR00944">
    <property type="entry name" value="CUEXPORT"/>
</dbReference>
<dbReference type="CDD" id="cd00371">
    <property type="entry name" value="HMA"/>
    <property type="match status" value="1"/>
</dbReference>
<sequence length="71" mass="7900">MRRILTVEGISCKNCVKQIHSALMELPGVKSVAVDVRTKTAFLESNPNLKNDEIKEAIDDAGYKVIEIEKV</sequence>
<evidence type="ECO:0000259" key="2">
    <source>
        <dbReference type="PROSITE" id="PS50846"/>
    </source>
</evidence>
<keyword evidence="4" id="KW-1185">Reference proteome</keyword>
<dbReference type="InterPro" id="IPR006121">
    <property type="entry name" value="HMA_dom"/>
</dbReference>
<dbReference type="AlphaFoldDB" id="A0A934M4M8"/>
<dbReference type="InterPro" id="IPR036163">
    <property type="entry name" value="HMA_dom_sf"/>
</dbReference>
<proteinExistence type="predicted"/>